<proteinExistence type="inferred from homology"/>
<dbReference type="Gene3D" id="3.40.50.1820">
    <property type="entry name" value="alpha/beta hydrolase"/>
    <property type="match status" value="1"/>
</dbReference>
<comment type="similarity">
    <text evidence="1">Belongs to the esterase D family.</text>
</comment>
<dbReference type="OrthoDB" id="5523653at2"/>
<accession>A0A327LXD8</accession>
<dbReference type="EMBL" id="QLIX01000047">
    <property type="protein sequence ID" value="RAI54595.1"/>
    <property type="molecule type" value="Genomic_DNA"/>
</dbReference>
<keyword evidence="2 3" id="KW-0378">Hydrolase</keyword>
<dbReference type="SUPFAM" id="SSF53474">
    <property type="entry name" value="alpha/beta-Hydrolases"/>
    <property type="match status" value="1"/>
</dbReference>
<dbReference type="Pfam" id="PF00756">
    <property type="entry name" value="Esterase"/>
    <property type="match status" value="1"/>
</dbReference>
<evidence type="ECO:0000256" key="1">
    <source>
        <dbReference type="ARBA" id="ARBA00005622"/>
    </source>
</evidence>
<keyword evidence="4" id="KW-1185">Reference proteome</keyword>
<dbReference type="PANTHER" id="PTHR40841">
    <property type="entry name" value="SIDEROPHORE TRIACETYLFUSARININE C ESTERASE"/>
    <property type="match status" value="1"/>
</dbReference>
<evidence type="ECO:0000313" key="4">
    <source>
        <dbReference type="Proteomes" id="UP000249065"/>
    </source>
</evidence>
<sequence>MQAAAGSIDGACPAIPARRGAPAASLPRRALLAGLLAAPACGGRARAQAGADGAAVTLPGATERLLTARGGAAYRLMIGKPPGDPPAAGWPVLYLLDGNAAFATAYHAMRSQSARPVGTGVLPALVVGIGYPTEEMLDLRRRALDYTPALPPRAAGDPPPAPDLFPAPGPTGGAEAFLDLLAETVQPAVAAAHPVDARRQALFGHSYGGLLVLHALFTRPGGFRDYLAISPSIWFGDRLVLREEARFAAAPVPAGLGLFMAVGGEEQSLPPGQRQSPDAAARAALLGRRAMVEGARAMAGRLAALPGLRTEFVEAAGENHASVVPTVMSRALRFAFSPAG</sequence>
<comment type="caution">
    <text evidence="3">The sequence shown here is derived from an EMBL/GenBank/DDBJ whole genome shotgun (WGS) entry which is preliminary data.</text>
</comment>
<gene>
    <name evidence="3" type="ORF">DOO78_25925</name>
</gene>
<name>A0A327LXD8_9PROT</name>
<dbReference type="PANTHER" id="PTHR40841:SF2">
    <property type="entry name" value="SIDEROPHORE-DEGRADING ESTERASE (EUROFUNG)"/>
    <property type="match status" value="1"/>
</dbReference>
<evidence type="ECO:0000256" key="2">
    <source>
        <dbReference type="ARBA" id="ARBA00022801"/>
    </source>
</evidence>
<organism evidence="3 4">
    <name type="scientific">Roseicella frigidaeris</name>
    <dbReference type="NCBI Taxonomy" id="2230885"/>
    <lineage>
        <taxon>Bacteria</taxon>
        <taxon>Pseudomonadati</taxon>
        <taxon>Pseudomonadota</taxon>
        <taxon>Alphaproteobacteria</taxon>
        <taxon>Acetobacterales</taxon>
        <taxon>Roseomonadaceae</taxon>
        <taxon>Roseicella</taxon>
    </lineage>
</organism>
<dbReference type="AlphaFoldDB" id="A0A327LXD8"/>
<evidence type="ECO:0000313" key="3">
    <source>
        <dbReference type="EMBL" id="RAI54595.1"/>
    </source>
</evidence>
<dbReference type="InterPro" id="IPR029058">
    <property type="entry name" value="AB_hydrolase_fold"/>
</dbReference>
<dbReference type="InterPro" id="IPR000801">
    <property type="entry name" value="Esterase-like"/>
</dbReference>
<dbReference type="Proteomes" id="UP000249065">
    <property type="component" value="Unassembled WGS sequence"/>
</dbReference>
<reference evidence="4" key="1">
    <citation type="submission" date="2018-06" db="EMBL/GenBank/DDBJ databases">
        <authorList>
            <person name="Khan S.A."/>
        </authorList>
    </citation>
    <scope>NUCLEOTIDE SEQUENCE [LARGE SCALE GENOMIC DNA]</scope>
    <source>
        <strain evidence="4">DB-1506</strain>
    </source>
</reference>
<dbReference type="GO" id="GO:0016788">
    <property type="term" value="F:hydrolase activity, acting on ester bonds"/>
    <property type="evidence" value="ECO:0007669"/>
    <property type="project" value="TreeGrafter"/>
</dbReference>
<protein>
    <submittedName>
        <fullName evidence="3">Alpha/beta hydrolase</fullName>
    </submittedName>
</protein>
<dbReference type="InterPro" id="IPR052558">
    <property type="entry name" value="Siderophore_Hydrolase_D"/>
</dbReference>